<dbReference type="AlphaFoldDB" id="A0A2G0CBW2"/>
<evidence type="ECO:0008006" key="3">
    <source>
        <dbReference type="Google" id="ProtNLM"/>
    </source>
</evidence>
<name>A0A2G0CBW2_9BACT</name>
<dbReference type="CDD" id="cd19166">
    <property type="entry name" value="HemeO-bac"/>
    <property type="match status" value="1"/>
</dbReference>
<protein>
    <recommendedName>
        <fullName evidence="3">Heme oxygenase</fullName>
    </recommendedName>
</protein>
<comment type="caution">
    <text evidence="1">The sequence shown here is derived from an EMBL/GenBank/DDBJ whole genome shotgun (WGS) entry which is preliminary data.</text>
</comment>
<evidence type="ECO:0000313" key="1">
    <source>
        <dbReference type="EMBL" id="PHK97451.1"/>
    </source>
</evidence>
<dbReference type="InterPro" id="IPR016053">
    <property type="entry name" value="Haem_Oase-like"/>
</dbReference>
<dbReference type="OrthoDB" id="114943at2"/>
<evidence type="ECO:0000313" key="2">
    <source>
        <dbReference type="Proteomes" id="UP000226437"/>
    </source>
</evidence>
<sequence length="175" mass="19362">MSTSPAILTALRHATRADHQALEEVSLGNKIMDGSLSAPEYRRLIDWQRRSHLVLEPQVAGFQDGNYGYRPRFLAPAAPGQTQVDRAGAVGILYVLEGASLGGSLIYRKLQSNPALAGQGPFTFYRDQADWGLQQWRAFVNFLGRSPFSPADIARATAAAREAFATFRREWTRVP</sequence>
<reference evidence="1 2" key="1">
    <citation type="submission" date="2017-10" db="EMBL/GenBank/DDBJ databases">
        <title>The draft genome sequence of Lewinella marina KCTC 32374.</title>
        <authorList>
            <person name="Wang K."/>
        </authorList>
    </citation>
    <scope>NUCLEOTIDE SEQUENCE [LARGE SCALE GENOMIC DNA]</scope>
    <source>
        <strain evidence="1 2">MKG-38</strain>
    </source>
</reference>
<keyword evidence="2" id="KW-1185">Reference proteome</keyword>
<gene>
    <name evidence="1" type="ORF">CGL56_15235</name>
</gene>
<dbReference type="Proteomes" id="UP000226437">
    <property type="component" value="Unassembled WGS sequence"/>
</dbReference>
<accession>A0A2G0CBW2</accession>
<dbReference type="Pfam" id="PF01126">
    <property type="entry name" value="Heme_oxygenase"/>
    <property type="match status" value="1"/>
</dbReference>
<dbReference type="GO" id="GO:0004392">
    <property type="term" value="F:heme oxygenase (decyclizing) activity"/>
    <property type="evidence" value="ECO:0007669"/>
    <property type="project" value="InterPro"/>
</dbReference>
<dbReference type="EMBL" id="PDLO01000008">
    <property type="protein sequence ID" value="PHK97451.1"/>
    <property type="molecule type" value="Genomic_DNA"/>
</dbReference>
<dbReference type="InterPro" id="IPR016084">
    <property type="entry name" value="Haem_Oase-like_multi-hlx"/>
</dbReference>
<dbReference type="SUPFAM" id="SSF48613">
    <property type="entry name" value="Heme oxygenase-like"/>
    <property type="match status" value="1"/>
</dbReference>
<organism evidence="1 2">
    <name type="scientific">Neolewinella marina</name>
    <dbReference type="NCBI Taxonomy" id="438751"/>
    <lineage>
        <taxon>Bacteria</taxon>
        <taxon>Pseudomonadati</taxon>
        <taxon>Bacteroidota</taxon>
        <taxon>Saprospiria</taxon>
        <taxon>Saprospirales</taxon>
        <taxon>Lewinellaceae</taxon>
        <taxon>Neolewinella</taxon>
    </lineage>
</organism>
<dbReference type="GO" id="GO:0006788">
    <property type="term" value="P:heme oxidation"/>
    <property type="evidence" value="ECO:0007669"/>
    <property type="project" value="InterPro"/>
</dbReference>
<dbReference type="Gene3D" id="1.20.910.10">
    <property type="entry name" value="Heme oxygenase-like"/>
    <property type="match status" value="2"/>
</dbReference>
<dbReference type="RefSeq" id="WP_099107442.1">
    <property type="nucleotide sequence ID" value="NZ_JAATJF010000003.1"/>
</dbReference>
<proteinExistence type="predicted"/>